<dbReference type="GO" id="GO:0016020">
    <property type="term" value="C:membrane"/>
    <property type="evidence" value="ECO:0007669"/>
    <property type="project" value="UniProtKB-SubCell"/>
</dbReference>
<feature type="domain" description="ABC transmembrane type-1" evidence="11">
    <location>
        <begin position="280"/>
        <end position="455"/>
    </location>
</feature>
<dbReference type="InterPro" id="IPR011527">
    <property type="entry name" value="ABC1_TM_dom"/>
</dbReference>
<evidence type="ECO:0000256" key="9">
    <source>
        <dbReference type="SAM" id="Phobius"/>
    </source>
</evidence>
<dbReference type="GO" id="GO:0016887">
    <property type="term" value="F:ATP hydrolysis activity"/>
    <property type="evidence" value="ECO:0007669"/>
    <property type="project" value="InterPro"/>
</dbReference>
<organism evidence="12 13">
    <name type="scientific">Rotaria magnacalcarata</name>
    <dbReference type="NCBI Taxonomy" id="392030"/>
    <lineage>
        <taxon>Eukaryota</taxon>
        <taxon>Metazoa</taxon>
        <taxon>Spiralia</taxon>
        <taxon>Gnathifera</taxon>
        <taxon>Rotifera</taxon>
        <taxon>Eurotatoria</taxon>
        <taxon>Bdelloidea</taxon>
        <taxon>Philodinida</taxon>
        <taxon>Philodinidae</taxon>
        <taxon>Rotaria</taxon>
    </lineage>
</organism>
<dbReference type="PROSITE" id="PS50893">
    <property type="entry name" value="ABC_TRANSPORTER_2"/>
    <property type="match status" value="1"/>
</dbReference>
<keyword evidence="5" id="KW-0547">Nucleotide-binding</keyword>
<evidence type="ECO:0000259" key="10">
    <source>
        <dbReference type="PROSITE" id="PS50893"/>
    </source>
</evidence>
<keyword evidence="3" id="KW-0813">Transport</keyword>
<name>A0A8S2Q841_9BILA</name>
<evidence type="ECO:0000259" key="11">
    <source>
        <dbReference type="PROSITE" id="PS50929"/>
    </source>
</evidence>
<dbReference type="PROSITE" id="PS50929">
    <property type="entry name" value="ABC_TM1F"/>
    <property type="match status" value="1"/>
</dbReference>
<dbReference type="InterPro" id="IPR036640">
    <property type="entry name" value="ABC1_TM_sf"/>
</dbReference>
<dbReference type="SMART" id="SM00382">
    <property type="entry name" value="AAA"/>
    <property type="match status" value="1"/>
</dbReference>
<dbReference type="EMBL" id="CAJOBI010007598">
    <property type="protein sequence ID" value="CAF4089952.1"/>
    <property type="molecule type" value="Genomic_DNA"/>
</dbReference>
<dbReference type="Gene3D" id="1.20.1560.10">
    <property type="entry name" value="ABC transporter type 1, transmembrane domain"/>
    <property type="match status" value="1"/>
</dbReference>
<evidence type="ECO:0000256" key="5">
    <source>
        <dbReference type="ARBA" id="ARBA00022741"/>
    </source>
</evidence>
<dbReference type="PANTHER" id="PTHR24223">
    <property type="entry name" value="ATP-BINDING CASSETTE SUB-FAMILY C"/>
    <property type="match status" value="1"/>
</dbReference>
<evidence type="ECO:0000313" key="12">
    <source>
        <dbReference type="EMBL" id="CAF4089952.1"/>
    </source>
</evidence>
<dbReference type="AlphaFoldDB" id="A0A8S2Q841"/>
<dbReference type="Pfam" id="PF00005">
    <property type="entry name" value="ABC_tran"/>
    <property type="match status" value="2"/>
</dbReference>
<dbReference type="PANTHER" id="PTHR24223:SF456">
    <property type="entry name" value="MULTIDRUG RESISTANCE-ASSOCIATED PROTEIN LETHAL(2)03659"/>
    <property type="match status" value="1"/>
</dbReference>
<evidence type="ECO:0000256" key="3">
    <source>
        <dbReference type="ARBA" id="ARBA00022448"/>
    </source>
</evidence>
<dbReference type="Gene3D" id="3.40.50.300">
    <property type="entry name" value="P-loop containing nucleotide triphosphate hydrolases"/>
    <property type="match status" value="2"/>
</dbReference>
<reference evidence="12" key="1">
    <citation type="submission" date="2021-02" db="EMBL/GenBank/DDBJ databases">
        <authorList>
            <person name="Nowell W R."/>
        </authorList>
    </citation>
    <scope>NUCLEOTIDE SEQUENCE</scope>
</reference>
<dbReference type="GO" id="GO:0140359">
    <property type="term" value="F:ABC-type transporter activity"/>
    <property type="evidence" value="ECO:0007669"/>
    <property type="project" value="InterPro"/>
</dbReference>
<dbReference type="FunFam" id="3.40.50.300:FF:000163">
    <property type="entry name" value="Multidrug resistance-associated protein member 4"/>
    <property type="match status" value="1"/>
</dbReference>
<dbReference type="PROSITE" id="PS00211">
    <property type="entry name" value="ABC_TRANSPORTER_1"/>
    <property type="match status" value="1"/>
</dbReference>
<dbReference type="Pfam" id="PF00664">
    <property type="entry name" value="ABC_membrane"/>
    <property type="match status" value="1"/>
</dbReference>
<evidence type="ECO:0000256" key="2">
    <source>
        <dbReference type="ARBA" id="ARBA00009726"/>
    </source>
</evidence>
<dbReference type="InterPro" id="IPR003593">
    <property type="entry name" value="AAA+_ATPase"/>
</dbReference>
<keyword evidence="4 9" id="KW-0812">Transmembrane</keyword>
<sequence length="782" mass="88144">FQRVVRATALDADLVQLTHGPNTLVGDQGVMLSGGQKARVNMARALYRNADIYLLDDPLSAVDAKVSKHLFEKSIKNYLRDKICILVTHQIQFLQDATKIIVLDNGEMVQMGTYEELLVSSPSFSQLLEDINQHKQEEPVVSLVNQRSMIGSIHSEKENVEDEDMNSSSRNVETKQEGIVKWNVYLSYLRAGVGAILGVILILIIFSTQQTVAIYSNWWLVAWSNEENRRHQNVTHCMSAQDNKTDKIRGFNDTEWNTHRNQRFYVFSVLVSILCFLILIRAVVCRLICLNACLSQVLGAIILVGLLNPWSFIPAGIAIIVMFFIRYRFAACARDLKRLQGTTRSPVYSQLTSTIHGLKVIRSYHAENICSKEFDYHLDNNSRVSFLIIILNRWSAMRFDWISLIFITVVIILSIVARLTQHQFSAVEIALTLTYSLSLVGVFQWTIRQSVEVENQMTSVERILEYCSLDQEPPAQLSSKHQPPTNWPSRGCIVFDNVSMSHSEEPNSLLTLHHVSLIIEPSEKIGIVGRTGAGKSSFIQTLFRMGTIVDGRILIDNIDIATLGLDDVRRRISIIPQDPVLFTGTMRSNLDPFGIYSDLEIWNALEQVQLKTLVADIMSNGLHSLVSESGSNLSVGQKQLVCLARAILKKSKILVIDEATANVDNATDELIQKAIRDKFKECTVLTVAHRLRSVIDSDRIMVLSDGKMVEFDAPEMLLSNKYSYFCSLVEQTGVAEAEYLRTLANSNELHKNKKQKTFESDDETMLETNETDPLVPSAKLLI</sequence>
<proteinExistence type="inferred from homology"/>
<dbReference type="SUPFAM" id="SSF90123">
    <property type="entry name" value="ABC transporter transmembrane region"/>
    <property type="match status" value="1"/>
</dbReference>
<comment type="similarity">
    <text evidence="2">Belongs to the ABC transporter superfamily. ABCC family. Conjugate transporter (TC 3.A.1.208) subfamily.</text>
</comment>
<evidence type="ECO:0000256" key="8">
    <source>
        <dbReference type="ARBA" id="ARBA00023136"/>
    </source>
</evidence>
<dbReference type="CDD" id="cd03244">
    <property type="entry name" value="ABCC_MRP_domain2"/>
    <property type="match status" value="1"/>
</dbReference>
<gene>
    <name evidence="12" type="ORF">SMN809_LOCUS16787</name>
</gene>
<dbReference type="InterPro" id="IPR050173">
    <property type="entry name" value="ABC_transporter_C-like"/>
</dbReference>
<evidence type="ECO:0000313" key="13">
    <source>
        <dbReference type="Proteomes" id="UP000676336"/>
    </source>
</evidence>
<keyword evidence="6" id="KW-0067">ATP-binding</keyword>
<evidence type="ECO:0000256" key="1">
    <source>
        <dbReference type="ARBA" id="ARBA00004141"/>
    </source>
</evidence>
<evidence type="ECO:0000256" key="4">
    <source>
        <dbReference type="ARBA" id="ARBA00022692"/>
    </source>
</evidence>
<accession>A0A8S2Q841</accession>
<dbReference type="GO" id="GO:0005524">
    <property type="term" value="F:ATP binding"/>
    <property type="evidence" value="ECO:0007669"/>
    <property type="project" value="UniProtKB-KW"/>
</dbReference>
<keyword evidence="8 9" id="KW-0472">Membrane</keyword>
<dbReference type="InterPro" id="IPR027417">
    <property type="entry name" value="P-loop_NTPase"/>
</dbReference>
<feature type="transmembrane region" description="Helical" evidence="9">
    <location>
        <begin position="399"/>
        <end position="417"/>
    </location>
</feature>
<dbReference type="InterPro" id="IPR017871">
    <property type="entry name" value="ABC_transporter-like_CS"/>
</dbReference>
<feature type="transmembrane region" description="Helical" evidence="9">
    <location>
        <begin position="264"/>
        <end position="280"/>
    </location>
</feature>
<dbReference type="SUPFAM" id="SSF52540">
    <property type="entry name" value="P-loop containing nucleoside triphosphate hydrolases"/>
    <property type="match status" value="2"/>
</dbReference>
<feature type="domain" description="ABC transporter" evidence="10">
    <location>
        <begin position="493"/>
        <end position="730"/>
    </location>
</feature>
<dbReference type="Proteomes" id="UP000676336">
    <property type="component" value="Unassembled WGS sequence"/>
</dbReference>
<comment type="subcellular location">
    <subcellularLocation>
        <location evidence="1">Membrane</location>
        <topology evidence="1">Multi-pass membrane protein</topology>
    </subcellularLocation>
</comment>
<feature type="transmembrane region" description="Helical" evidence="9">
    <location>
        <begin position="287"/>
        <end position="306"/>
    </location>
</feature>
<feature type="transmembrane region" description="Helical" evidence="9">
    <location>
        <begin position="185"/>
        <end position="206"/>
    </location>
</feature>
<evidence type="ECO:0000256" key="7">
    <source>
        <dbReference type="ARBA" id="ARBA00022989"/>
    </source>
</evidence>
<comment type="caution">
    <text evidence="12">The sequence shown here is derived from an EMBL/GenBank/DDBJ whole genome shotgun (WGS) entry which is preliminary data.</text>
</comment>
<protein>
    <submittedName>
        <fullName evidence="12">Uncharacterized protein</fullName>
    </submittedName>
</protein>
<feature type="non-terminal residue" evidence="12">
    <location>
        <position position="782"/>
    </location>
</feature>
<keyword evidence="7 9" id="KW-1133">Transmembrane helix</keyword>
<dbReference type="InterPro" id="IPR003439">
    <property type="entry name" value="ABC_transporter-like_ATP-bd"/>
</dbReference>
<feature type="transmembrane region" description="Helical" evidence="9">
    <location>
        <begin position="312"/>
        <end position="329"/>
    </location>
</feature>
<evidence type="ECO:0000256" key="6">
    <source>
        <dbReference type="ARBA" id="ARBA00022840"/>
    </source>
</evidence>